<sequence>MNKSLKAIVPLAVLGAQVLLPAAASASPSNSGATTTYRAHMTPVPLNGQKSASGTLTLKLHGNQATIHEQVSGVAKTFMNAPFPHVQHIHGGAMGTCPTASADANHDGVINTPEAQPNYGPIQTTLSVKGDTSPAAGTNVKIAPSGSSFTYDRTITLDAATLKSIRSGIAVIVVHGLDPATAPKAATTEKSPLVPSLPLAATAPAICGSLKAAQVSHMPKGGAATGSGSTQSTHDAGLLAAGGGLLAAAGGAWYLRRRRTAA</sequence>
<gene>
    <name evidence="3" type="ORF">JFN87_03985</name>
</gene>
<accession>A0A940M8D3</accession>
<proteinExistence type="predicted"/>
<feature type="chain" id="PRO_5039051424" description="CHRD domain-containing protein" evidence="2">
    <location>
        <begin position="27"/>
        <end position="262"/>
    </location>
</feature>
<evidence type="ECO:0000313" key="3">
    <source>
        <dbReference type="EMBL" id="MBP0456664.1"/>
    </source>
</evidence>
<keyword evidence="1" id="KW-0472">Membrane</keyword>
<keyword evidence="4" id="KW-1185">Reference proteome</keyword>
<dbReference type="EMBL" id="JAGIQL010000008">
    <property type="protein sequence ID" value="MBP0456664.1"/>
    <property type="molecule type" value="Genomic_DNA"/>
</dbReference>
<keyword evidence="1" id="KW-1133">Transmembrane helix</keyword>
<evidence type="ECO:0008006" key="5">
    <source>
        <dbReference type="Google" id="ProtNLM"/>
    </source>
</evidence>
<dbReference type="Proteomes" id="UP000670475">
    <property type="component" value="Unassembled WGS sequence"/>
</dbReference>
<organism evidence="3 4">
    <name type="scientific">Streptomyces montanisoli</name>
    <dbReference type="NCBI Taxonomy" id="2798581"/>
    <lineage>
        <taxon>Bacteria</taxon>
        <taxon>Bacillati</taxon>
        <taxon>Actinomycetota</taxon>
        <taxon>Actinomycetes</taxon>
        <taxon>Kitasatosporales</taxon>
        <taxon>Streptomycetaceae</taxon>
        <taxon>Streptomyces</taxon>
    </lineage>
</organism>
<protein>
    <recommendedName>
        <fullName evidence="5">CHRD domain-containing protein</fullName>
    </recommendedName>
</protein>
<keyword evidence="2" id="KW-0732">Signal</keyword>
<comment type="caution">
    <text evidence="3">The sequence shown here is derived from an EMBL/GenBank/DDBJ whole genome shotgun (WGS) entry which is preliminary data.</text>
</comment>
<reference evidence="3" key="1">
    <citation type="submission" date="2021-03" db="EMBL/GenBank/DDBJ databases">
        <title>Whole genome sequence of Streptomyces bomunensis MMS17-BM035.</title>
        <authorList>
            <person name="Lee J.H."/>
        </authorList>
    </citation>
    <scope>NUCLEOTIDE SEQUENCE</scope>
    <source>
        <strain evidence="3">MMS17-BM035</strain>
    </source>
</reference>
<dbReference type="RefSeq" id="WP_209338444.1">
    <property type="nucleotide sequence ID" value="NZ_JAGIQL010000008.1"/>
</dbReference>
<evidence type="ECO:0000313" key="4">
    <source>
        <dbReference type="Proteomes" id="UP000670475"/>
    </source>
</evidence>
<evidence type="ECO:0000256" key="1">
    <source>
        <dbReference type="SAM" id="Phobius"/>
    </source>
</evidence>
<keyword evidence="1" id="KW-0812">Transmembrane</keyword>
<feature type="signal peptide" evidence="2">
    <location>
        <begin position="1"/>
        <end position="26"/>
    </location>
</feature>
<dbReference type="AlphaFoldDB" id="A0A940M8D3"/>
<name>A0A940M8D3_9ACTN</name>
<feature type="transmembrane region" description="Helical" evidence="1">
    <location>
        <begin position="236"/>
        <end position="255"/>
    </location>
</feature>
<evidence type="ECO:0000256" key="2">
    <source>
        <dbReference type="SAM" id="SignalP"/>
    </source>
</evidence>